<dbReference type="Proteomes" id="UP001055553">
    <property type="component" value="Chromosome"/>
</dbReference>
<dbReference type="GeneID" id="74568136"/>
<evidence type="ECO:0000313" key="2">
    <source>
        <dbReference type="Proteomes" id="UP001055553"/>
    </source>
</evidence>
<accession>A0A915SCG0</accession>
<organism evidence="1 2">
    <name type="scientific">Nanobdella aerobiophila</name>
    <dbReference type="NCBI Taxonomy" id="2586965"/>
    <lineage>
        <taxon>Archaea</taxon>
        <taxon>Nanobdellota</taxon>
        <taxon>Nanobdellia</taxon>
        <taxon>Nanobdellales</taxon>
        <taxon>Nanobdellaceae</taxon>
        <taxon>Nanobdella</taxon>
    </lineage>
</organism>
<reference evidence="2" key="1">
    <citation type="journal article" date="2022" name="Int. J. Syst. Evol. Microbiol.">
        <title>Nanobdella aerobiophila gen. nov., sp. nov., a thermoacidophilic, obligate ectosymbiotic archaeon, and proposal of Nanobdellaceae fam. nov., Nanobdellales ord. nov. and Nanobdellia class. nov.</title>
        <authorList>
            <person name="Kato S."/>
            <person name="Ogasawara A."/>
            <person name="Itoh T."/>
            <person name="Sakai H.D."/>
            <person name="Shimizu M."/>
            <person name="Yuki M."/>
            <person name="Kaneko M."/>
            <person name="Takashina T."/>
            <person name="Ohkuma M."/>
        </authorList>
    </citation>
    <scope>NUCLEOTIDE SEQUENCE [LARGE SCALE GENOMIC DNA]</scope>
    <source>
        <strain evidence="2">MJ1</strain>
    </source>
</reference>
<evidence type="ECO:0000313" key="1">
    <source>
        <dbReference type="EMBL" id="BBL45358.1"/>
    </source>
</evidence>
<protein>
    <submittedName>
        <fullName evidence="1">Uncharacterized protein</fullName>
    </submittedName>
</protein>
<dbReference type="AlphaFoldDB" id="A0A915SCG0"/>
<name>A0A915SCG0_9ARCH</name>
<keyword evidence="2" id="KW-1185">Reference proteome</keyword>
<proteinExistence type="predicted"/>
<sequence>MEEKIKNIDKDFLKDIRCKLASTSTGTLIKYYEDIKSNVIPQNLSSYTEYINTFDLLEFIEKELIARGALRKIKRINLL</sequence>
<dbReference type="RefSeq" id="WP_258393395.1">
    <property type="nucleotide sequence ID" value="NZ_AP019769.1"/>
</dbReference>
<gene>
    <name evidence="1" type="ORF">MJ1_0185</name>
</gene>
<dbReference type="EMBL" id="AP019769">
    <property type="protein sequence ID" value="BBL45358.1"/>
    <property type="molecule type" value="Genomic_DNA"/>
</dbReference>
<dbReference type="KEGG" id="naer:MJ1_0185"/>